<evidence type="ECO:0000313" key="1">
    <source>
        <dbReference type="EMBL" id="KAJ8337490.1"/>
    </source>
</evidence>
<name>A0A9Q1EET7_SYNKA</name>
<dbReference type="EMBL" id="JAINUF010000018">
    <property type="protein sequence ID" value="KAJ8337490.1"/>
    <property type="molecule type" value="Genomic_DNA"/>
</dbReference>
<gene>
    <name evidence="1" type="ORF">SKAU_G00364560</name>
</gene>
<proteinExistence type="predicted"/>
<dbReference type="Proteomes" id="UP001152622">
    <property type="component" value="Chromosome 18"/>
</dbReference>
<organism evidence="1 2">
    <name type="scientific">Synaphobranchus kaupii</name>
    <name type="common">Kaup's arrowtooth eel</name>
    <dbReference type="NCBI Taxonomy" id="118154"/>
    <lineage>
        <taxon>Eukaryota</taxon>
        <taxon>Metazoa</taxon>
        <taxon>Chordata</taxon>
        <taxon>Craniata</taxon>
        <taxon>Vertebrata</taxon>
        <taxon>Euteleostomi</taxon>
        <taxon>Actinopterygii</taxon>
        <taxon>Neopterygii</taxon>
        <taxon>Teleostei</taxon>
        <taxon>Anguilliformes</taxon>
        <taxon>Synaphobranchidae</taxon>
        <taxon>Synaphobranchus</taxon>
    </lineage>
</organism>
<dbReference type="AlphaFoldDB" id="A0A9Q1EET7"/>
<sequence>MLRKAVCVRLYYSDCVPALSAAILAAEAKRRGLAGSVGSFAGPAVGRPRGTYAANSRHRLQIAACPSQPMRRPHLKLHCGLSESVVAATPRRKQYGQGSGELVWSYENVASFPRFSRTAPAGPHLSSRRPAVYRGGAVPPTAVQIKSAEIQKALLWASASVCHSLAHAVFLKLAYQTDVKQRPALAGGGARSTPPPARGLRMLCLTPLAQVIKRFLFRLRVGGPFVRH</sequence>
<evidence type="ECO:0000313" key="2">
    <source>
        <dbReference type="Proteomes" id="UP001152622"/>
    </source>
</evidence>
<keyword evidence="2" id="KW-1185">Reference proteome</keyword>
<comment type="caution">
    <text evidence="1">The sequence shown here is derived from an EMBL/GenBank/DDBJ whole genome shotgun (WGS) entry which is preliminary data.</text>
</comment>
<accession>A0A9Q1EET7</accession>
<reference evidence="1" key="1">
    <citation type="journal article" date="2023" name="Science">
        <title>Genome structures resolve the early diversification of teleost fishes.</title>
        <authorList>
            <person name="Parey E."/>
            <person name="Louis A."/>
            <person name="Montfort J."/>
            <person name="Bouchez O."/>
            <person name="Roques C."/>
            <person name="Iampietro C."/>
            <person name="Lluch J."/>
            <person name="Castinel A."/>
            <person name="Donnadieu C."/>
            <person name="Desvignes T."/>
            <person name="Floi Bucao C."/>
            <person name="Jouanno E."/>
            <person name="Wen M."/>
            <person name="Mejri S."/>
            <person name="Dirks R."/>
            <person name="Jansen H."/>
            <person name="Henkel C."/>
            <person name="Chen W.J."/>
            <person name="Zahm M."/>
            <person name="Cabau C."/>
            <person name="Klopp C."/>
            <person name="Thompson A.W."/>
            <person name="Robinson-Rechavi M."/>
            <person name="Braasch I."/>
            <person name="Lecointre G."/>
            <person name="Bobe J."/>
            <person name="Postlethwait J.H."/>
            <person name="Berthelot C."/>
            <person name="Roest Crollius H."/>
            <person name="Guiguen Y."/>
        </authorList>
    </citation>
    <scope>NUCLEOTIDE SEQUENCE</scope>
    <source>
        <strain evidence="1">WJC10195</strain>
    </source>
</reference>
<protein>
    <submittedName>
        <fullName evidence="1">Uncharacterized protein</fullName>
    </submittedName>
</protein>